<protein>
    <submittedName>
        <fullName evidence="1">Uncharacterized protein</fullName>
    </submittedName>
</protein>
<name>A0ACC2P0V5_9HYME</name>
<organism evidence="1 2">
    <name type="scientific">Eretmocerus hayati</name>
    <dbReference type="NCBI Taxonomy" id="131215"/>
    <lineage>
        <taxon>Eukaryota</taxon>
        <taxon>Metazoa</taxon>
        <taxon>Ecdysozoa</taxon>
        <taxon>Arthropoda</taxon>
        <taxon>Hexapoda</taxon>
        <taxon>Insecta</taxon>
        <taxon>Pterygota</taxon>
        <taxon>Neoptera</taxon>
        <taxon>Endopterygota</taxon>
        <taxon>Hymenoptera</taxon>
        <taxon>Apocrita</taxon>
        <taxon>Proctotrupomorpha</taxon>
        <taxon>Chalcidoidea</taxon>
        <taxon>Aphelinidae</taxon>
        <taxon>Aphelininae</taxon>
        <taxon>Eretmocerus</taxon>
    </lineage>
</organism>
<accession>A0ACC2P0V5</accession>
<evidence type="ECO:0000313" key="1">
    <source>
        <dbReference type="EMBL" id="KAJ8676077.1"/>
    </source>
</evidence>
<proteinExistence type="predicted"/>
<comment type="caution">
    <text evidence="1">The sequence shown here is derived from an EMBL/GenBank/DDBJ whole genome shotgun (WGS) entry which is preliminary data.</text>
</comment>
<keyword evidence="2" id="KW-1185">Reference proteome</keyword>
<dbReference type="Proteomes" id="UP001239111">
    <property type="component" value="Chromosome 2"/>
</dbReference>
<sequence length="148" mass="16789">MVQYASKNTFRIDLRRRLEERQPAGAAAIGESELDVAVALLSLGDATRDQTQRIIDMQQQTQNALLADRRPTFSAPNVQTGIRDFHGIEGQEKADAWVRELEIMQNVNSWNDVVAFNVAKAHLKNAAMKWYMTNVDSITSYAEFIEKF</sequence>
<gene>
    <name evidence="1" type="ORF">QAD02_011863</name>
</gene>
<evidence type="ECO:0000313" key="2">
    <source>
        <dbReference type="Proteomes" id="UP001239111"/>
    </source>
</evidence>
<dbReference type="EMBL" id="CM056742">
    <property type="protein sequence ID" value="KAJ8676077.1"/>
    <property type="molecule type" value="Genomic_DNA"/>
</dbReference>
<reference evidence="1" key="1">
    <citation type="submission" date="2023-04" db="EMBL/GenBank/DDBJ databases">
        <title>A chromosome-level genome assembly of the parasitoid wasp Eretmocerus hayati.</title>
        <authorList>
            <person name="Zhong Y."/>
            <person name="Liu S."/>
            <person name="Liu Y."/>
        </authorList>
    </citation>
    <scope>NUCLEOTIDE SEQUENCE</scope>
    <source>
        <strain evidence="1">ZJU_SS_LIU_2023</strain>
    </source>
</reference>